<keyword evidence="14" id="KW-0520">NAD</keyword>
<keyword evidence="25" id="KW-1185">Reference proteome</keyword>
<evidence type="ECO:0000256" key="4">
    <source>
        <dbReference type="ARBA" id="ARBA00011199"/>
    </source>
</evidence>
<evidence type="ECO:0000256" key="8">
    <source>
        <dbReference type="ARBA" id="ARBA00022692"/>
    </source>
</evidence>
<feature type="transmembrane region" description="Helical" evidence="21">
    <location>
        <begin position="215"/>
        <end position="236"/>
    </location>
</feature>
<dbReference type="OrthoDB" id="543408at2759"/>
<evidence type="ECO:0000256" key="13">
    <source>
        <dbReference type="ARBA" id="ARBA00022989"/>
    </source>
</evidence>
<evidence type="ECO:0000256" key="20">
    <source>
        <dbReference type="ARBA" id="ARBA00048026"/>
    </source>
</evidence>
<evidence type="ECO:0000256" key="6">
    <source>
        <dbReference type="ARBA" id="ARBA00022448"/>
    </source>
</evidence>
<keyword evidence="11" id="KW-0618">Plastoquinone</keyword>
<evidence type="ECO:0000256" key="5">
    <source>
        <dbReference type="ARBA" id="ARBA00018648"/>
    </source>
</evidence>
<dbReference type="PRINTS" id="PR01435">
    <property type="entry name" value="NPOXDRDTASE5"/>
</dbReference>
<keyword evidence="7" id="KW-0934">Plastid</keyword>
<evidence type="ECO:0000256" key="2">
    <source>
        <dbReference type="ARBA" id="ARBA00004454"/>
    </source>
</evidence>
<evidence type="ECO:0000259" key="23">
    <source>
        <dbReference type="Pfam" id="PF01010"/>
    </source>
</evidence>
<evidence type="ECO:0000256" key="16">
    <source>
        <dbReference type="ARBA" id="ARBA00023136"/>
    </source>
</evidence>
<dbReference type="AlphaFoldDB" id="A0A6A4QC94"/>
<dbReference type="InterPro" id="IPR001750">
    <property type="entry name" value="ND/Mrp_TM"/>
</dbReference>
<keyword evidence="15" id="KW-0793">Thylakoid</keyword>
<evidence type="ECO:0000256" key="14">
    <source>
        <dbReference type="ARBA" id="ARBA00023027"/>
    </source>
</evidence>
<keyword evidence="9" id="KW-0874">Quinone</keyword>
<evidence type="ECO:0000256" key="9">
    <source>
        <dbReference type="ARBA" id="ARBA00022719"/>
    </source>
</evidence>
<evidence type="ECO:0000256" key="15">
    <source>
        <dbReference type="ARBA" id="ARBA00023078"/>
    </source>
</evidence>
<dbReference type="InterPro" id="IPR003945">
    <property type="entry name" value="NU5C-like"/>
</dbReference>
<keyword evidence="12" id="KW-1278">Translocase</keyword>
<evidence type="ECO:0000256" key="21">
    <source>
        <dbReference type="SAM" id="Phobius"/>
    </source>
</evidence>
<dbReference type="GO" id="GO:0048038">
    <property type="term" value="F:quinone binding"/>
    <property type="evidence" value="ECO:0007669"/>
    <property type="project" value="UniProtKB-KW"/>
</dbReference>
<feature type="transmembrane region" description="Helical" evidence="21">
    <location>
        <begin position="53"/>
        <end position="75"/>
    </location>
</feature>
<accession>A0A6A4QC94</accession>
<dbReference type="GO" id="GO:0015990">
    <property type="term" value="P:electron transport coupled proton transport"/>
    <property type="evidence" value="ECO:0007669"/>
    <property type="project" value="TreeGrafter"/>
</dbReference>
<evidence type="ECO:0000256" key="1">
    <source>
        <dbReference type="ARBA" id="ARBA00004059"/>
    </source>
</evidence>
<dbReference type="GO" id="GO:0009535">
    <property type="term" value="C:chloroplast thylakoid membrane"/>
    <property type="evidence" value="ECO:0007669"/>
    <property type="project" value="UniProtKB-SubCell"/>
</dbReference>
<comment type="caution">
    <text evidence="24">The sequence shown here is derived from an EMBL/GenBank/DDBJ whole genome shotgun (WGS) entry which is preliminary data.</text>
</comment>
<comment type="similarity">
    <text evidence="3">Belongs to the complex I subunit 5 family.</text>
</comment>
<evidence type="ECO:0000259" key="22">
    <source>
        <dbReference type="Pfam" id="PF00361"/>
    </source>
</evidence>
<evidence type="ECO:0000256" key="19">
    <source>
        <dbReference type="ARBA" id="ARBA00047726"/>
    </source>
</evidence>
<evidence type="ECO:0000256" key="18">
    <source>
        <dbReference type="ARBA" id="ARBA00031649"/>
    </source>
</evidence>
<comment type="subunit">
    <text evidence="4">NDH is composed of at least 16 different subunits, 5 of which are encoded in the nucleus.</text>
</comment>
<evidence type="ECO:0000256" key="17">
    <source>
        <dbReference type="ARBA" id="ARBA00029876"/>
    </source>
</evidence>
<keyword evidence="13 21" id="KW-1133">Transmembrane helix</keyword>
<evidence type="ECO:0000256" key="12">
    <source>
        <dbReference type="ARBA" id="ARBA00022967"/>
    </source>
</evidence>
<keyword evidence="6" id="KW-0813">Transport</keyword>
<name>A0A6A4QC94_LUPAL</name>
<dbReference type="Proteomes" id="UP000447434">
    <property type="component" value="Chromosome 7"/>
</dbReference>
<feature type="domain" description="NADH:quinone oxidoreductase/Mrp antiporter transmembrane" evidence="22">
    <location>
        <begin position="7"/>
        <end position="110"/>
    </location>
</feature>
<keyword evidence="16 21" id="KW-0472">Membrane</keyword>
<comment type="catalytic activity">
    <reaction evidence="19">
        <text>a plastoquinone + NADPH + (n+1) H(+)(in) = a plastoquinol + NADP(+) + n H(+)(out)</text>
        <dbReference type="Rhea" id="RHEA:42612"/>
        <dbReference type="Rhea" id="RHEA-COMP:9561"/>
        <dbReference type="Rhea" id="RHEA-COMP:9562"/>
        <dbReference type="ChEBI" id="CHEBI:15378"/>
        <dbReference type="ChEBI" id="CHEBI:17757"/>
        <dbReference type="ChEBI" id="CHEBI:57783"/>
        <dbReference type="ChEBI" id="CHEBI:58349"/>
        <dbReference type="ChEBI" id="CHEBI:62192"/>
    </reaction>
</comment>
<evidence type="ECO:0000256" key="3">
    <source>
        <dbReference type="ARBA" id="ARBA00008200"/>
    </source>
</evidence>
<keyword evidence="10" id="KW-0521">NADP</keyword>
<dbReference type="Pfam" id="PF01010">
    <property type="entry name" value="Proton_antipo_C"/>
    <property type="match status" value="1"/>
</dbReference>
<protein>
    <recommendedName>
        <fullName evidence="5">NAD(P)H-quinone oxidoreductase subunit 5, chloroplastic</fullName>
    </recommendedName>
    <alternativeName>
        <fullName evidence="18">NAD(P)H dehydrogenase subunit 5</fullName>
    </alternativeName>
    <alternativeName>
        <fullName evidence="17">NADH-plastoquinone oxidoreductase subunit 5</fullName>
    </alternativeName>
</protein>
<dbReference type="EMBL" id="WOCE01000007">
    <property type="protein sequence ID" value="KAE9610894.1"/>
    <property type="molecule type" value="Genomic_DNA"/>
</dbReference>
<feature type="transmembrane region" description="Helical" evidence="21">
    <location>
        <begin position="270"/>
        <end position="292"/>
    </location>
</feature>
<proteinExistence type="inferred from homology"/>
<dbReference type="Pfam" id="PF00361">
    <property type="entry name" value="Proton_antipo_M"/>
    <property type="match status" value="1"/>
</dbReference>
<dbReference type="PANTHER" id="PTHR42829:SF2">
    <property type="entry name" value="NADH-UBIQUINONE OXIDOREDUCTASE CHAIN 5"/>
    <property type="match status" value="1"/>
</dbReference>
<evidence type="ECO:0000313" key="24">
    <source>
        <dbReference type="EMBL" id="KAE9610894.1"/>
    </source>
</evidence>
<dbReference type="InterPro" id="IPR002128">
    <property type="entry name" value="NADH_UbQ_OxRdtase_chlpt_su5_C"/>
</dbReference>
<gene>
    <name evidence="24" type="ORF">Lalb_Chr07g0191701</name>
</gene>
<dbReference type="GO" id="GO:0003954">
    <property type="term" value="F:NADH dehydrogenase activity"/>
    <property type="evidence" value="ECO:0007669"/>
    <property type="project" value="TreeGrafter"/>
</dbReference>
<evidence type="ECO:0000256" key="11">
    <source>
        <dbReference type="ARBA" id="ARBA00022957"/>
    </source>
</evidence>
<keyword evidence="8 21" id="KW-0812">Transmembrane</keyword>
<evidence type="ECO:0000256" key="7">
    <source>
        <dbReference type="ARBA" id="ARBA00022528"/>
    </source>
</evidence>
<comment type="catalytic activity">
    <reaction evidence="20">
        <text>a plastoquinone + NADH + (n+1) H(+)(in) = a plastoquinol + NAD(+) + n H(+)(out)</text>
        <dbReference type="Rhea" id="RHEA:42608"/>
        <dbReference type="Rhea" id="RHEA-COMP:9561"/>
        <dbReference type="Rhea" id="RHEA-COMP:9562"/>
        <dbReference type="ChEBI" id="CHEBI:15378"/>
        <dbReference type="ChEBI" id="CHEBI:17757"/>
        <dbReference type="ChEBI" id="CHEBI:57540"/>
        <dbReference type="ChEBI" id="CHEBI:57945"/>
        <dbReference type="ChEBI" id="CHEBI:62192"/>
    </reaction>
</comment>
<reference evidence="25" key="1">
    <citation type="journal article" date="2020" name="Nat. Commun.">
        <title>Genome sequence of the cluster root forming white lupin.</title>
        <authorList>
            <person name="Hufnagel B."/>
            <person name="Marques A."/>
            <person name="Soriano A."/>
            <person name="Marques L."/>
            <person name="Divol F."/>
            <person name="Doumas P."/>
            <person name="Sallet E."/>
            <person name="Mancinotti D."/>
            <person name="Carrere S."/>
            <person name="Marande W."/>
            <person name="Arribat S."/>
            <person name="Keller J."/>
            <person name="Huneau C."/>
            <person name="Blein T."/>
            <person name="Aime D."/>
            <person name="Laguerre M."/>
            <person name="Taylor J."/>
            <person name="Schubert V."/>
            <person name="Nelson M."/>
            <person name="Geu-Flores F."/>
            <person name="Crespi M."/>
            <person name="Gallardo-Guerrero K."/>
            <person name="Delaux P.-M."/>
            <person name="Salse J."/>
            <person name="Berges H."/>
            <person name="Guyot R."/>
            <person name="Gouzy J."/>
            <person name="Peret B."/>
        </authorList>
    </citation>
    <scope>NUCLEOTIDE SEQUENCE [LARGE SCALE GENOMIC DNA]</scope>
    <source>
        <strain evidence="25">cv. Amiga</strain>
    </source>
</reference>
<keyword evidence="7" id="KW-0150">Chloroplast</keyword>
<feature type="transmembrane region" description="Helical" evidence="21">
    <location>
        <begin position="87"/>
        <end position="110"/>
    </location>
</feature>
<feature type="transmembrane region" description="Helical" evidence="21">
    <location>
        <begin position="12"/>
        <end position="32"/>
    </location>
</feature>
<dbReference type="GO" id="GO:0008137">
    <property type="term" value="F:NADH dehydrogenase (ubiquinone) activity"/>
    <property type="evidence" value="ECO:0007669"/>
    <property type="project" value="InterPro"/>
</dbReference>
<organism evidence="24 25">
    <name type="scientific">Lupinus albus</name>
    <name type="common">White lupine</name>
    <name type="synonym">Lupinus termis</name>
    <dbReference type="NCBI Taxonomy" id="3870"/>
    <lineage>
        <taxon>Eukaryota</taxon>
        <taxon>Viridiplantae</taxon>
        <taxon>Streptophyta</taxon>
        <taxon>Embryophyta</taxon>
        <taxon>Tracheophyta</taxon>
        <taxon>Spermatophyta</taxon>
        <taxon>Magnoliopsida</taxon>
        <taxon>eudicotyledons</taxon>
        <taxon>Gunneridae</taxon>
        <taxon>Pentapetalae</taxon>
        <taxon>rosids</taxon>
        <taxon>fabids</taxon>
        <taxon>Fabales</taxon>
        <taxon>Fabaceae</taxon>
        <taxon>Papilionoideae</taxon>
        <taxon>50 kb inversion clade</taxon>
        <taxon>genistoids sensu lato</taxon>
        <taxon>core genistoids</taxon>
        <taxon>Genisteae</taxon>
        <taxon>Lupinus</taxon>
    </lineage>
</organism>
<feature type="domain" description="NADH:ubiquinone/plastoquinone oxidoreductase chloroplast chain 5 C-terminal" evidence="23">
    <location>
        <begin position="111"/>
        <end position="356"/>
    </location>
</feature>
<dbReference type="PANTHER" id="PTHR42829">
    <property type="entry name" value="NADH-UBIQUINONE OXIDOREDUCTASE CHAIN 5"/>
    <property type="match status" value="1"/>
</dbReference>
<sequence length="360" mass="41580">MLGLVTSSNLIQIYIFWELVGMCSYLLIGFWFTRPIAANACQKAFVTNRVGDFGLLLGILGLYWITGSLEFWDLFQIFNNFVILNDSWLYSPIFAIIACSTAGLTAFYMFRIYLLVFDGYLNVDFENFNGKKNNSLYSISLWGKDGCFFFKNKIHLLGLLTMNNNERTYFFRTKLDPHRINRNVKSITRLFFYIPFFGTKKTACSSYPHESDNTMLFSMLLLVLFTLLIGAIGINFNQEGIDLDILSKLLIPSIDLLHQNSNNSVDWYEFFTNATFSVSLAFFGIFIASFFYKPVYSPLQNLNLLNLVEKNVLKKTVADKIRNVIYDWSYNRGYIDAFYGISLIASVRQLAKLNFFLIDK</sequence>
<evidence type="ECO:0000313" key="25">
    <source>
        <dbReference type="Proteomes" id="UP000447434"/>
    </source>
</evidence>
<dbReference type="GO" id="GO:0042773">
    <property type="term" value="P:ATP synthesis coupled electron transport"/>
    <property type="evidence" value="ECO:0007669"/>
    <property type="project" value="InterPro"/>
</dbReference>
<comment type="subcellular location">
    <subcellularLocation>
        <location evidence="2">Plastid</location>
        <location evidence="2">Chloroplast thylakoid membrane</location>
        <topology evidence="2">Multi-pass membrane protein</topology>
    </subcellularLocation>
</comment>
<evidence type="ECO:0000256" key="10">
    <source>
        <dbReference type="ARBA" id="ARBA00022857"/>
    </source>
</evidence>
<comment type="function">
    <text evidence="1">NDH shuttles electrons from NAD(P)H:plastoquinone, via FMN and iron-sulfur (Fe-S) centers, to quinones in the photosynthetic chain and possibly in a chloroplast respiratory chain. The immediate electron acceptor for the enzyme in this species is believed to be plastoquinone. Couples the redox reaction to proton translocation, and thus conserves the redox energy in a proton gradient.</text>
</comment>